<dbReference type="Proteomes" id="UP000016424">
    <property type="component" value="Unassembled WGS sequence"/>
</dbReference>
<proteinExistence type="inferred from homology"/>
<evidence type="ECO:0000259" key="4">
    <source>
        <dbReference type="Pfam" id="PF09084"/>
    </source>
</evidence>
<dbReference type="Pfam" id="PF09084">
    <property type="entry name" value="NMT1"/>
    <property type="match status" value="1"/>
</dbReference>
<gene>
    <name evidence="5" type="ORF">GBL_0044</name>
</gene>
<comment type="caution">
    <text evidence="5">The sequence shown here is derived from an EMBL/GenBank/DDBJ whole genome shotgun (WGS) entry which is preliminary data.</text>
</comment>
<evidence type="ECO:0000313" key="5">
    <source>
        <dbReference type="EMBL" id="GAD11827.1"/>
    </source>
</evidence>
<reference evidence="6" key="1">
    <citation type="journal article" date="2013" name="Genome">
        <title>Draft Genome Sequence of Geobacillus kaustophilus GBlys, a Lysogenic Strain with Bacteriophage phiOH2.</title>
        <authorList>
            <person name="Doi K."/>
            <person name="Mori K."/>
            <person name="Martono H."/>
            <person name="Nagayoshi Y."/>
            <person name="Fujino Y."/>
            <person name="Tashiro K."/>
            <person name="Kuhara S."/>
            <person name="Ohshima T."/>
        </authorList>
    </citation>
    <scope>NUCLEOTIDE SEQUENCE [LARGE SCALE GENOMIC DNA]</scope>
    <source>
        <strain evidence="6">GBlys</strain>
    </source>
</reference>
<name>U2X0N6_GEOKU</name>
<dbReference type="InterPro" id="IPR015168">
    <property type="entry name" value="SsuA/THI5"/>
</dbReference>
<feature type="domain" description="SsuA/THI5-like" evidence="4">
    <location>
        <begin position="116"/>
        <end position="325"/>
    </location>
</feature>
<dbReference type="Gene3D" id="3.40.190.10">
    <property type="entry name" value="Periplasmic binding protein-like II"/>
    <property type="match status" value="2"/>
</dbReference>
<dbReference type="AlphaFoldDB" id="U2X0N6"/>
<sequence length="404" mass="45287">MGLSDCLAVGACRPLAERQLEKALEREERPDRRPFSFDRPFFLGIHTFWLRAYDKVKPRFTACEPRGLTNMKKWAVWLCSLLLLLPLSACTNDGGQSEKPLQKVRLAEVTHSIFYAPQYVALAKGFFKEEGLDVELTTTWGGDKTMTTLLSGGADIALVGSETSIYVYSQGTDDPVINFAQLTQTDGTFLVSRKKIGHFTWEMLKGSTFLGQRKGGMPQMVGEFVLKKHGIDPHNDLHLIQNVDFANIANAFASGTGDFVQLFEPTASIFEQEGKGYIVASFGTESGRVPYTSYMAKRSYMNENKDVIEKFTRAIYKAQQWVESHSAAEIAKAIQPYFKDTDSAIIEKVVERYKSQGTYATDPILDEEEWNNLQTIMAEAGELPKRIDLNTLVDSSFAKKAMND</sequence>
<keyword evidence="3" id="KW-0732">Signal</keyword>
<comment type="similarity">
    <text evidence="2">Belongs to the bacterial solute-binding protein SsuA/TauA family.</text>
</comment>
<protein>
    <submittedName>
        <fullName evidence="5">NMT1/THI5 like domain-containing protein</fullName>
    </submittedName>
</protein>
<accession>U2X0N6</accession>
<dbReference type="EMBL" id="BASG01000001">
    <property type="protein sequence ID" value="GAD11827.1"/>
    <property type="molecule type" value="Genomic_DNA"/>
</dbReference>
<dbReference type="GO" id="GO:0042597">
    <property type="term" value="C:periplasmic space"/>
    <property type="evidence" value="ECO:0007669"/>
    <property type="project" value="UniProtKB-SubCell"/>
</dbReference>
<evidence type="ECO:0000256" key="2">
    <source>
        <dbReference type="ARBA" id="ARBA00010742"/>
    </source>
</evidence>
<dbReference type="PANTHER" id="PTHR30024:SF47">
    <property type="entry name" value="TAURINE-BINDING PERIPLASMIC PROTEIN"/>
    <property type="match status" value="1"/>
</dbReference>
<evidence type="ECO:0000313" key="6">
    <source>
        <dbReference type="Proteomes" id="UP000016424"/>
    </source>
</evidence>
<comment type="subcellular location">
    <subcellularLocation>
        <location evidence="1">Periplasm</location>
    </subcellularLocation>
</comment>
<organism evidence="5 6">
    <name type="scientific">Geobacillus kaustophilus GBlys</name>
    <dbReference type="NCBI Taxonomy" id="1337888"/>
    <lineage>
        <taxon>Bacteria</taxon>
        <taxon>Bacillati</taxon>
        <taxon>Bacillota</taxon>
        <taxon>Bacilli</taxon>
        <taxon>Bacillales</taxon>
        <taxon>Anoxybacillaceae</taxon>
        <taxon>Geobacillus</taxon>
        <taxon>Geobacillus thermoleovorans group</taxon>
    </lineage>
</organism>
<evidence type="ECO:0000256" key="1">
    <source>
        <dbReference type="ARBA" id="ARBA00004418"/>
    </source>
</evidence>
<dbReference type="PANTHER" id="PTHR30024">
    <property type="entry name" value="ALIPHATIC SULFONATES-BINDING PROTEIN-RELATED"/>
    <property type="match status" value="1"/>
</dbReference>
<evidence type="ECO:0000256" key="3">
    <source>
        <dbReference type="ARBA" id="ARBA00022729"/>
    </source>
</evidence>
<dbReference type="SUPFAM" id="SSF53850">
    <property type="entry name" value="Periplasmic binding protein-like II"/>
    <property type="match status" value="1"/>
</dbReference>